<dbReference type="Pfam" id="PF02023">
    <property type="entry name" value="SCAN"/>
    <property type="match status" value="1"/>
</dbReference>
<keyword evidence="10" id="KW-0238">DNA-binding</keyword>
<evidence type="ECO:0000256" key="8">
    <source>
        <dbReference type="ARBA" id="ARBA00022843"/>
    </source>
</evidence>
<dbReference type="PANTHER" id="PTHR23226:SF379">
    <property type="entry name" value="C2H2-TYPE DOMAIN-CONTAINING PROTEIN"/>
    <property type="match status" value="1"/>
</dbReference>
<organism evidence="17 18">
    <name type="scientific">Naja naja</name>
    <name type="common">Indian cobra</name>
    <dbReference type="NCBI Taxonomy" id="35670"/>
    <lineage>
        <taxon>Eukaryota</taxon>
        <taxon>Metazoa</taxon>
        <taxon>Chordata</taxon>
        <taxon>Craniata</taxon>
        <taxon>Vertebrata</taxon>
        <taxon>Euteleostomi</taxon>
        <taxon>Lepidosauria</taxon>
        <taxon>Squamata</taxon>
        <taxon>Bifurcata</taxon>
        <taxon>Unidentata</taxon>
        <taxon>Episquamata</taxon>
        <taxon>Toxicofera</taxon>
        <taxon>Serpentes</taxon>
        <taxon>Colubroidea</taxon>
        <taxon>Elapidae</taxon>
        <taxon>Elapinae</taxon>
        <taxon>Naja</taxon>
    </lineage>
</organism>
<evidence type="ECO:0000256" key="4">
    <source>
        <dbReference type="ARBA" id="ARBA00022723"/>
    </source>
</evidence>
<dbReference type="InterPro" id="IPR003309">
    <property type="entry name" value="SCAN_dom"/>
</dbReference>
<evidence type="ECO:0000259" key="15">
    <source>
        <dbReference type="PROSITE" id="PS50157"/>
    </source>
</evidence>
<evidence type="ECO:0000256" key="13">
    <source>
        <dbReference type="PROSITE-ProRule" id="PRU00042"/>
    </source>
</evidence>
<dbReference type="FunFam" id="3.30.160.60:FF:002343">
    <property type="entry name" value="Zinc finger protein 33A"/>
    <property type="match status" value="2"/>
</dbReference>
<dbReference type="SMART" id="SM00355">
    <property type="entry name" value="ZnF_C2H2"/>
    <property type="match status" value="4"/>
</dbReference>
<feature type="domain" description="C2H2-type" evidence="15">
    <location>
        <begin position="362"/>
        <end position="389"/>
    </location>
</feature>
<evidence type="ECO:0000256" key="6">
    <source>
        <dbReference type="ARBA" id="ARBA00022771"/>
    </source>
</evidence>
<dbReference type="Pfam" id="PF00096">
    <property type="entry name" value="zf-C2H2"/>
    <property type="match status" value="3"/>
</dbReference>
<keyword evidence="12" id="KW-0539">Nucleus</keyword>
<dbReference type="SMART" id="SM00431">
    <property type="entry name" value="SCAN"/>
    <property type="match status" value="1"/>
</dbReference>
<evidence type="ECO:0000256" key="2">
    <source>
        <dbReference type="ARBA" id="ARBA00006991"/>
    </source>
</evidence>
<evidence type="ECO:0000256" key="11">
    <source>
        <dbReference type="ARBA" id="ARBA00023163"/>
    </source>
</evidence>
<keyword evidence="7" id="KW-0862">Zinc</keyword>
<dbReference type="Gene3D" id="1.10.4020.10">
    <property type="entry name" value="DNA breaking-rejoining enzymes"/>
    <property type="match status" value="1"/>
</dbReference>
<keyword evidence="11" id="KW-0804">Transcription</keyword>
<dbReference type="InterPro" id="IPR038269">
    <property type="entry name" value="SCAN_sf"/>
</dbReference>
<feature type="domain" description="C2H2-type" evidence="15">
    <location>
        <begin position="390"/>
        <end position="417"/>
    </location>
</feature>
<dbReference type="SUPFAM" id="SSF109640">
    <property type="entry name" value="KRAB domain (Kruppel-associated box)"/>
    <property type="match status" value="1"/>
</dbReference>
<evidence type="ECO:0000256" key="12">
    <source>
        <dbReference type="ARBA" id="ARBA00023242"/>
    </source>
</evidence>
<evidence type="ECO:0000256" key="3">
    <source>
        <dbReference type="ARBA" id="ARBA00022499"/>
    </source>
</evidence>
<keyword evidence="3" id="KW-1017">Isopeptide bond</keyword>
<dbReference type="InterPro" id="IPR036236">
    <property type="entry name" value="Znf_C2H2_sf"/>
</dbReference>
<comment type="similarity">
    <text evidence="2">Belongs to the krueppel C2H2-type zinc-finger protein family.</text>
</comment>
<dbReference type="GO" id="GO:0000978">
    <property type="term" value="F:RNA polymerase II cis-regulatory region sequence-specific DNA binding"/>
    <property type="evidence" value="ECO:0007669"/>
    <property type="project" value="TreeGrafter"/>
</dbReference>
<dbReference type="PROSITE" id="PS50804">
    <property type="entry name" value="SCAN_BOX"/>
    <property type="match status" value="1"/>
</dbReference>
<keyword evidence="18" id="KW-1185">Reference proteome</keyword>
<dbReference type="SUPFAM" id="SSF57667">
    <property type="entry name" value="beta-beta-alpha zinc fingers"/>
    <property type="match status" value="2"/>
</dbReference>
<dbReference type="PROSITE" id="PS50157">
    <property type="entry name" value="ZINC_FINGER_C2H2_2"/>
    <property type="match status" value="3"/>
</dbReference>
<keyword evidence="6 13" id="KW-0863">Zinc-finger</keyword>
<evidence type="ECO:0000256" key="5">
    <source>
        <dbReference type="ARBA" id="ARBA00022737"/>
    </source>
</evidence>
<evidence type="ECO:0000256" key="1">
    <source>
        <dbReference type="ARBA" id="ARBA00003767"/>
    </source>
</evidence>
<evidence type="ECO:0000256" key="9">
    <source>
        <dbReference type="ARBA" id="ARBA00023015"/>
    </source>
</evidence>
<keyword evidence="5" id="KW-0677">Repeat</keyword>
<dbReference type="OMA" id="QRNSDPW"/>
<dbReference type="AlphaFoldDB" id="A0A8C6XKJ4"/>
<dbReference type="GO" id="GO:0000981">
    <property type="term" value="F:DNA-binding transcription factor activity, RNA polymerase II-specific"/>
    <property type="evidence" value="ECO:0007669"/>
    <property type="project" value="TreeGrafter"/>
</dbReference>
<dbReference type="InterPro" id="IPR013087">
    <property type="entry name" value="Znf_C2H2_type"/>
</dbReference>
<evidence type="ECO:0000313" key="17">
    <source>
        <dbReference type="Ensembl" id="ENSNNAP00000015998.1"/>
    </source>
</evidence>
<evidence type="ECO:0000256" key="14">
    <source>
        <dbReference type="SAM" id="MobiDB-lite"/>
    </source>
</evidence>
<dbReference type="Pfam" id="PF01352">
    <property type="entry name" value="KRAB"/>
    <property type="match status" value="1"/>
</dbReference>
<dbReference type="PANTHER" id="PTHR23226">
    <property type="entry name" value="ZINC FINGER AND SCAN DOMAIN-CONTAINING"/>
    <property type="match status" value="1"/>
</dbReference>
<evidence type="ECO:0000256" key="10">
    <source>
        <dbReference type="ARBA" id="ARBA00023125"/>
    </source>
</evidence>
<proteinExistence type="inferred from homology"/>
<dbReference type="SUPFAM" id="SSF47353">
    <property type="entry name" value="Retrovirus capsid dimerization domain-like"/>
    <property type="match status" value="1"/>
</dbReference>
<dbReference type="Gene3D" id="3.30.160.60">
    <property type="entry name" value="Classic Zinc Finger"/>
    <property type="match status" value="4"/>
</dbReference>
<feature type="region of interest" description="Disordered" evidence="14">
    <location>
        <begin position="212"/>
        <end position="232"/>
    </location>
</feature>
<dbReference type="GO" id="GO:0008270">
    <property type="term" value="F:zinc ion binding"/>
    <property type="evidence" value="ECO:0007669"/>
    <property type="project" value="UniProtKB-KW"/>
</dbReference>
<feature type="domain" description="C2H2-type" evidence="15">
    <location>
        <begin position="418"/>
        <end position="445"/>
    </location>
</feature>
<dbReference type="InterPro" id="IPR036051">
    <property type="entry name" value="KRAB_dom_sf"/>
</dbReference>
<dbReference type="FunFam" id="3.30.160.60:FF:000247">
    <property type="entry name" value="Zinc finger protein 236"/>
    <property type="match status" value="1"/>
</dbReference>
<dbReference type="InterPro" id="IPR001909">
    <property type="entry name" value="KRAB"/>
</dbReference>
<dbReference type="Proteomes" id="UP000694559">
    <property type="component" value="Unplaced"/>
</dbReference>
<evidence type="ECO:0000256" key="7">
    <source>
        <dbReference type="ARBA" id="ARBA00022833"/>
    </source>
</evidence>
<reference evidence="17" key="2">
    <citation type="submission" date="2025-09" db="UniProtKB">
        <authorList>
            <consortium name="Ensembl"/>
        </authorList>
    </citation>
    <scope>IDENTIFICATION</scope>
</reference>
<dbReference type="GeneTree" id="ENSGT00940000154715"/>
<keyword evidence="4" id="KW-0479">Metal-binding</keyword>
<protein>
    <submittedName>
        <fullName evidence="17">Uncharacterized protein</fullName>
    </submittedName>
</protein>
<dbReference type="PROSITE" id="PS00028">
    <property type="entry name" value="ZINC_FINGER_C2H2_1"/>
    <property type="match status" value="3"/>
</dbReference>
<reference evidence="17" key="1">
    <citation type="submission" date="2025-08" db="UniProtKB">
        <authorList>
            <consortium name="Ensembl"/>
        </authorList>
    </citation>
    <scope>IDENTIFICATION</scope>
</reference>
<dbReference type="Ensembl" id="ENSNNAT00000016772.1">
    <property type="protein sequence ID" value="ENSNNAP00000015998.1"/>
    <property type="gene ID" value="ENSNNAG00000010780.1"/>
</dbReference>
<name>A0A8C6XKJ4_NAJNA</name>
<keyword evidence="9" id="KW-0805">Transcription regulation</keyword>
<evidence type="ECO:0000259" key="16">
    <source>
        <dbReference type="PROSITE" id="PS50804"/>
    </source>
</evidence>
<evidence type="ECO:0000313" key="18">
    <source>
        <dbReference type="Proteomes" id="UP000694559"/>
    </source>
</evidence>
<dbReference type="OrthoDB" id="9907264at2759"/>
<feature type="domain" description="SCAN box" evidence="16">
    <location>
        <begin position="5"/>
        <end position="83"/>
    </location>
</feature>
<keyword evidence="8" id="KW-0832">Ubl conjugation</keyword>
<accession>A0A8C6XKJ4</accession>
<dbReference type="FunFam" id="1.10.4020.10:FF:000001">
    <property type="entry name" value="zinc finger protein 263 isoform X1"/>
    <property type="match status" value="1"/>
</dbReference>
<sequence>MEVQRQHFRQFRYQEVEDPRRVYSDLRELCYQWLKPERHTKEEILELLILEQFLAILPPEIQSWVRECDPENWVQTTDLMEDFLMSQQEAETWKQQVPVSSKDRIGDARNPVKELLFVENEEHILGDRRSAHPDDENSPCNHPVTFPPPEGQDFVDTGPNEGSVDFELAVHFTEGECSSLDPAQKAFYKEILQDGREKGTSLDHFTAAEIKGETLQPGSPEPEGDHQTESSCGEGFVKPLCHEGDAGLENTEGTTLPRRWLWEEGQILNQHLTHISEQKHPCPECGEQFHSRPLMVKRRMIHADVKLTERQDSCPGCEKSFAHQAIDTGERPGAATMCGRRFCKWIQPSQHRVRQGRGEEAYQCSLCRKEFRRKRNLVAHQKTHTGERPYACSQCGKSFSEKAKLIRHERVHTGEKPYACPACPKSFSQRETLLKHRRLHAGEKPYPGLISWGRFWTERDAVAASPNSPREKLQ</sequence>
<comment type="function">
    <text evidence="1">May be involved in transcriptional regulation.</text>
</comment>